<protein>
    <submittedName>
        <fullName evidence="2">PhnM, alpha-D-ribose 1-methylphosphonate 5-triphosphate diphosphatase</fullName>
    </submittedName>
</protein>
<dbReference type="CDD" id="cd01306">
    <property type="entry name" value="PhnM"/>
    <property type="match status" value="1"/>
</dbReference>
<dbReference type="KEGG" id="nsh:GXM_07723"/>
<dbReference type="SUPFAM" id="SSF51338">
    <property type="entry name" value="Composite domain of metallo-dependent hydrolases"/>
    <property type="match status" value="1"/>
</dbReference>
<dbReference type="PANTHER" id="PTHR43135:SF3">
    <property type="entry name" value="ALPHA-D-RIBOSE 1-METHYLPHOSPHONATE 5-TRIPHOSPHATE DIPHOSPHATASE"/>
    <property type="match status" value="1"/>
</dbReference>
<evidence type="ECO:0000259" key="1">
    <source>
        <dbReference type="PROSITE" id="PS51819"/>
    </source>
</evidence>
<dbReference type="AlphaFoldDB" id="A0A5P8WEA9"/>
<gene>
    <name evidence="2" type="ORF">GXM_07723</name>
</gene>
<evidence type="ECO:0000313" key="3">
    <source>
        <dbReference type="Proteomes" id="UP000326678"/>
    </source>
</evidence>
<sequence length="548" mass="60710">MITGINHITLSVCDLEKSFKFYTEILGCQAIANWKTGAYLLAGDLWLCLSLDSSTRTNPMEEYTHIAFSISEERFLEYSDRLKVLRVKQWKQNTSEGDSIYILDPDHHKLELHIGDLSSRITATQKAPYKDMKFFSESVNSQQSTVNSQTPKNIQILSKPTNTKIAIQGVNVLTPDGWLEDATVLIEDGQFTSIDQASSPNGFHLINAQGLQMLPGIIDLHGDAFERMICPRPGVNFPLSIAIADNDRNLLASGITTFYCSITDSYEPGLRSRDSARALIDFILGAGKQVLNCNHRIHIRHEEANIAGHQELCDWMVSGRVHILSINDHLPPPGNQKRLSRYLNSVKQRSSMSIEEIEELINQVTERRHEGDVQIEQLVDLAHTYGIPLASHDDDSLEKVTLSQQRRVAIAEFPATVDLAAKSREYGAAVLMGAPNLVRGGSHLGLMSVTEAVKNNVIDCLCSDYHYPSLFYAPFKLQELGLMPFEQAWSLVSSRPAEAAGISDQKGKIAPGLDADFLLISPDNSLPSAITAISSVYVAGKEVARYQT</sequence>
<organism evidence="2 3">
    <name type="scientific">Nostoc sphaeroides CCNUC1</name>
    <dbReference type="NCBI Taxonomy" id="2653204"/>
    <lineage>
        <taxon>Bacteria</taxon>
        <taxon>Bacillati</taxon>
        <taxon>Cyanobacteriota</taxon>
        <taxon>Cyanophyceae</taxon>
        <taxon>Nostocales</taxon>
        <taxon>Nostocaceae</taxon>
        <taxon>Nostoc</taxon>
    </lineage>
</organism>
<dbReference type="InterPro" id="IPR051781">
    <property type="entry name" value="Metallo-dep_Hydrolase"/>
</dbReference>
<dbReference type="Pfam" id="PF01979">
    <property type="entry name" value="Amidohydro_1"/>
    <property type="match status" value="1"/>
</dbReference>
<dbReference type="Proteomes" id="UP000326678">
    <property type="component" value="Chromosome Gxm2"/>
</dbReference>
<name>A0A5P8WEA9_9NOSO</name>
<evidence type="ECO:0000313" key="2">
    <source>
        <dbReference type="EMBL" id="QFS50229.1"/>
    </source>
</evidence>
<dbReference type="PROSITE" id="PS51819">
    <property type="entry name" value="VOC"/>
    <property type="match status" value="1"/>
</dbReference>
<dbReference type="Gene3D" id="3.10.180.10">
    <property type="entry name" value="2,3-Dihydroxybiphenyl 1,2-Dioxygenase, domain 1"/>
    <property type="match status" value="1"/>
</dbReference>
<dbReference type="PANTHER" id="PTHR43135">
    <property type="entry name" value="ALPHA-D-RIBOSE 1-METHYLPHOSPHONATE 5-TRIPHOSPHATE DIPHOSPHATASE"/>
    <property type="match status" value="1"/>
</dbReference>
<dbReference type="InterPro" id="IPR037523">
    <property type="entry name" value="VOC_core"/>
</dbReference>
<dbReference type="NCBIfam" id="NF011990">
    <property type="entry name" value="PRK15446.2-6"/>
    <property type="match status" value="1"/>
</dbReference>
<keyword evidence="3" id="KW-1185">Reference proteome</keyword>
<dbReference type="GO" id="GO:0016810">
    <property type="term" value="F:hydrolase activity, acting on carbon-nitrogen (but not peptide) bonds"/>
    <property type="evidence" value="ECO:0007669"/>
    <property type="project" value="InterPro"/>
</dbReference>
<dbReference type="SUPFAM" id="SSF54593">
    <property type="entry name" value="Glyoxalase/Bleomycin resistance protein/Dihydroxybiphenyl dioxygenase"/>
    <property type="match status" value="1"/>
</dbReference>
<dbReference type="Pfam" id="PF00903">
    <property type="entry name" value="Glyoxalase"/>
    <property type="match status" value="1"/>
</dbReference>
<dbReference type="NCBIfam" id="NF011987">
    <property type="entry name" value="PRK15446.2-3"/>
    <property type="match status" value="1"/>
</dbReference>
<proteinExistence type="predicted"/>
<dbReference type="CDD" id="cd07244">
    <property type="entry name" value="FosA"/>
    <property type="match status" value="1"/>
</dbReference>
<dbReference type="InterPro" id="IPR032466">
    <property type="entry name" value="Metal_Hydrolase"/>
</dbReference>
<dbReference type="EMBL" id="CP045227">
    <property type="protein sequence ID" value="QFS50229.1"/>
    <property type="molecule type" value="Genomic_DNA"/>
</dbReference>
<dbReference type="Gene3D" id="3.20.20.140">
    <property type="entry name" value="Metal-dependent hydrolases"/>
    <property type="match status" value="2"/>
</dbReference>
<dbReference type="InterPro" id="IPR004360">
    <property type="entry name" value="Glyas_Fos-R_dOase_dom"/>
</dbReference>
<dbReference type="GO" id="GO:0019700">
    <property type="term" value="P:organic phosphonate catabolic process"/>
    <property type="evidence" value="ECO:0007669"/>
    <property type="project" value="InterPro"/>
</dbReference>
<feature type="domain" description="VOC" evidence="1">
    <location>
        <begin position="4"/>
        <end position="115"/>
    </location>
</feature>
<accession>A0A5P8WEA9</accession>
<reference evidence="2 3" key="1">
    <citation type="submission" date="2019-10" db="EMBL/GenBank/DDBJ databases">
        <title>Genomic and transcriptomic insights into the perfect genentic adaptation of a filamentous nitrogen-fixing cyanobacterium to rice fields.</title>
        <authorList>
            <person name="Chen Z."/>
        </authorList>
    </citation>
    <scope>NUCLEOTIDE SEQUENCE [LARGE SCALE GENOMIC DNA]</scope>
    <source>
        <strain evidence="2">CCNUC1</strain>
    </source>
</reference>
<dbReference type="InterPro" id="IPR011059">
    <property type="entry name" value="Metal-dep_hydrolase_composite"/>
</dbReference>
<dbReference type="InterPro" id="IPR012696">
    <property type="entry name" value="PhnM"/>
</dbReference>
<dbReference type="InterPro" id="IPR029068">
    <property type="entry name" value="Glyas_Bleomycin-R_OHBP_Dase"/>
</dbReference>
<dbReference type="SUPFAM" id="SSF51556">
    <property type="entry name" value="Metallo-dependent hydrolases"/>
    <property type="match status" value="1"/>
</dbReference>
<dbReference type="NCBIfam" id="NF011984">
    <property type="entry name" value="PRK15446.1-5"/>
    <property type="match status" value="1"/>
</dbReference>
<dbReference type="InterPro" id="IPR006680">
    <property type="entry name" value="Amidohydro-rel"/>
</dbReference>